<dbReference type="STRING" id="6832.A0A553NF96"/>
<dbReference type="SUPFAM" id="SSF56019">
    <property type="entry name" value="The spindle assembly checkpoint protein mad2"/>
    <property type="match status" value="1"/>
</dbReference>
<dbReference type="InterPro" id="IPR007175">
    <property type="entry name" value="Rpr2/Snm1/Rpp21"/>
</dbReference>
<dbReference type="Pfam" id="PF04032">
    <property type="entry name" value="Rpr2"/>
    <property type="match status" value="1"/>
</dbReference>
<dbReference type="PANTHER" id="PTHR11842">
    <property type="entry name" value="MITOTIC SPINDLE ASSEMBLY CHECKPOINT PROTEIN MAD2"/>
    <property type="match status" value="1"/>
</dbReference>
<evidence type="ECO:0000259" key="1">
    <source>
        <dbReference type="PROSITE" id="PS50815"/>
    </source>
</evidence>
<dbReference type="Proteomes" id="UP000318571">
    <property type="component" value="Chromosome 10"/>
</dbReference>
<dbReference type="InterPro" id="IPR045091">
    <property type="entry name" value="Mad2-like"/>
</dbReference>
<comment type="caution">
    <text evidence="2">The sequence shown here is derived from an EMBL/GenBank/DDBJ whole genome shotgun (WGS) entry which is preliminary data.</text>
</comment>
<dbReference type="Gene3D" id="3.30.900.10">
    <property type="entry name" value="HORMA domain"/>
    <property type="match status" value="1"/>
</dbReference>
<gene>
    <name evidence="2" type="ORF">TCAL_07715</name>
</gene>
<evidence type="ECO:0000313" key="2">
    <source>
        <dbReference type="EMBL" id="TRY64049.1"/>
    </source>
</evidence>
<proteinExistence type="predicted"/>
<sequence>MGKSQGKNSHAPDAMLRMNFLFQASLQQTRHHHPVLASYYGQNLKAVGQKATVRVSPEVKRGLCKGCHGPLVLGVSAQVRVRGPPTAKLTYIECLNLNTMDGILLEFIECSIHQILFHRGVYPSKIFGSWQKFGVPVMISEHPWVNQFIRDHLRDWKQLPHSNDGGTWDLLITHGSVVLERYVFDMNVEGWLAPQTKDALDMICSGLLDHRFRALLLKLTSAMTNLPPIEPSLDRDGLSFTFEWHTSQSGLDFPPSHINWCLQGEPPQRSTDAGNRLIPVFHFREPHDFRLYIVH</sequence>
<dbReference type="Gene3D" id="6.20.50.20">
    <property type="match status" value="1"/>
</dbReference>
<dbReference type="EMBL" id="VCGU01000458">
    <property type="protein sequence ID" value="TRY64049.1"/>
    <property type="molecule type" value="Genomic_DNA"/>
</dbReference>
<reference evidence="2 3" key="1">
    <citation type="journal article" date="2018" name="Nat. Ecol. Evol.">
        <title>Genomic signatures of mitonuclear coevolution across populations of Tigriopus californicus.</title>
        <authorList>
            <person name="Barreto F.S."/>
            <person name="Watson E.T."/>
            <person name="Lima T.G."/>
            <person name="Willett C.S."/>
            <person name="Edmands S."/>
            <person name="Li W."/>
            <person name="Burton R.S."/>
        </authorList>
    </citation>
    <scope>NUCLEOTIDE SEQUENCE [LARGE SCALE GENOMIC DNA]</scope>
    <source>
        <strain evidence="2 3">San Diego</strain>
    </source>
</reference>
<dbReference type="PROSITE" id="PS50815">
    <property type="entry name" value="HORMA"/>
    <property type="match status" value="1"/>
</dbReference>
<accession>A0A553NF96</accession>
<dbReference type="AlphaFoldDB" id="A0A553NF96"/>
<dbReference type="InterPro" id="IPR036570">
    <property type="entry name" value="HORMA_dom_sf"/>
</dbReference>
<dbReference type="GO" id="GO:0016035">
    <property type="term" value="C:zeta DNA polymerase complex"/>
    <property type="evidence" value="ECO:0007669"/>
    <property type="project" value="TreeGrafter"/>
</dbReference>
<dbReference type="PANTHER" id="PTHR11842:SF10">
    <property type="entry name" value="MITOTIC SPINDLE ASSEMBLY CHECKPOINT PROTEIN MAD2B"/>
    <property type="match status" value="1"/>
</dbReference>
<organism evidence="2 3">
    <name type="scientific">Tigriopus californicus</name>
    <name type="common">Marine copepod</name>
    <dbReference type="NCBI Taxonomy" id="6832"/>
    <lineage>
        <taxon>Eukaryota</taxon>
        <taxon>Metazoa</taxon>
        <taxon>Ecdysozoa</taxon>
        <taxon>Arthropoda</taxon>
        <taxon>Crustacea</taxon>
        <taxon>Multicrustacea</taxon>
        <taxon>Hexanauplia</taxon>
        <taxon>Copepoda</taxon>
        <taxon>Harpacticoida</taxon>
        <taxon>Harpacticidae</taxon>
        <taxon>Tigriopus</taxon>
    </lineage>
</organism>
<dbReference type="InterPro" id="IPR003511">
    <property type="entry name" value="HORMA_dom"/>
</dbReference>
<feature type="domain" description="HORMA" evidence="1">
    <location>
        <begin position="98"/>
        <end position="294"/>
    </location>
</feature>
<dbReference type="GO" id="GO:0006396">
    <property type="term" value="P:RNA processing"/>
    <property type="evidence" value="ECO:0007669"/>
    <property type="project" value="InterPro"/>
</dbReference>
<keyword evidence="3" id="KW-1185">Reference proteome</keyword>
<name>A0A553NF96_TIGCA</name>
<evidence type="ECO:0000313" key="3">
    <source>
        <dbReference type="Proteomes" id="UP000318571"/>
    </source>
</evidence>
<protein>
    <recommendedName>
        <fullName evidence="1">HORMA domain-containing protein</fullName>
    </recommendedName>
</protein>